<sequence>MRYVVLGIVLFFAQAFIISKVFKNDFGVSLLIAFYLDLLCFIVYLTVIFW</sequence>
<dbReference type="EMBL" id="LR796477">
    <property type="protein sequence ID" value="CAB4147718.1"/>
    <property type="molecule type" value="Genomic_DNA"/>
</dbReference>
<feature type="transmembrane region" description="Helical" evidence="1">
    <location>
        <begin position="31"/>
        <end position="49"/>
    </location>
</feature>
<name>A0A6J5MM59_9CAUD</name>
<evidence type="ECO:0000313" key="2">
    <source>
        <dbReference type="EMBL" id="CAB4147718.1"/>
    </source>
</evidence>
<organism evidence="2">
    <name type="scientific">uncultured Caudovirales phage</name>
    <dbReference type="NCBI Taxonomy" id="2100421"/>
    <lineage>
        <taxon>Viruses</taxon>
        <taxon>Duplodnaviria</taxon>
        <taxon>Heunggongvirae</taxon>
        <taxon>Uroviricota</taxon>
        <taxon>Caudoviricetes</taxon>
        <taxon>Peduoviridae</taxon>
        <taxon>Maltschvirus</taxon>
        <taxon>Maltschvirus maltsch</taxon>
    </lineage>
</organism>
<keyword evidence="1" id="KW-0472">Membrane</keyword>
<gene>
    <name evidence="2" type="ORF">UFOVP514_42</name>
</gene>
<proteinExistence type="predicted"/>
<reference evidence="2" key="1">
    <citation type="submission" date="2020-04" db="EMBL/GenBank/DDBJ databases">
        <authorList>
            <person name="Chiriac C."/>
            <person name="Salcher M."/>
            <person name="Ghai R."/>
            <person name="Kavagutti S V."/>
        </authorList>
    </citation>
    <scope>NUCLEOTIDE SEQUENCE</scope>
</reference>
<keyword evidence="1" id="KW-1133">Transmembrane helix</keyword>
<accession>A0A6J5MM59</accession>
<keyword evidence="1" id="KW-0812">Transmembrane</keyword>
<protein>
    <submittedName>
        <fullName evidence="2">Uncharacterized protein</fullName>
    </submittedName>
</protein>
<evidence type="ECO:0000256" key="1">
    <source>
        <dbReference type="SAM" id="Phobius"/>
    </source>
</evidence>